<feature type="signal peptide" evidence="7">
    <location>
        <begin position="1"/>
        <end position="21"/>
    </location>
</feature>
<dbReference type="AlphaFoldDB" id="A0A4R1BPI6"/>
<dbReference type="RefSeq" id="WP_131445499.1">
    <property type="nucleotide sequence ID" value="NZ_SJZI01000001.1"/>
</dbReference>
<dbReference type="InterPro" id="IPR026891">
    <property type="entry name" value="Fn3-like"/>
</dbReference>
<dbReference type="PANTHER" id="PTHR30620">
    <property type="entry name" value="PERIPLASMIC BETA-GLUCOSIDASE-RELATED"/>
    <property type="match status" value="1"/>
</dbReference>
<dbReference type="SUPFAM" id="SSF51445">
    <property type="entry name" value="(Trans)glycosidases"/>
    <property type="match status" value="1"/>
</dbReference>
<protein>
    <recommendedName>
        <fullName evidence="3">beta-glucosidase</fullName>
        <ecNumber evidence="3">3.2.1.21</ecNumber>
    </recommendedName>
</protein>
<evidence type="ECO:0000256" key="4">
    <source>
        <dbReference type="ARBA" id="ARBA00022729"/>
    </source>
</evidence>
<keyword evidence="5" id="KW-0378">Hydrolase</keyword>
<evidence type="ECO:0000259" key="8">
    <source>
        <dbReference type="SMART" id="SM01217"/>
    </source>
</evidence>
<sequence>MVRNLIITAALVVASAPAVFAQQRLNPVIEKRVDALLHRMTLEEKVGQMAQVSIESLGTVRGGTFLFSDKLKDAVTRYGIGSVLNNPGYPPTPAQWNAIIREIQGAAGQTRLKIPVLYGLDDVHGVNYVAGSTLFPQQIGQAATWNPALVRRLGEITAFEGRAAGVPWTFSPVLDLGVNPLWSRIWEGYGEDPLLAGTLGAAFVRGVQEPLGSREKKIVSVKHFLGYSDPKSGKDRTDAWIPEHYLREYHLPPFAAAIRAGARNVMVNSALINGIPTHVNKHILTDILKGELGFTGFVVSDWRDIENVYRRDHVTASIKEAIALATNAGIDMAMLPYDYKEYCTDLAALVREGKVQQARIDDAVRRILRVKMEAGLFETPLTEAKDYPRFGSPEHAQAAYEVAAESITLLKNRDNVLPLHAGARVLVTGPNAHSLRTLNGGWTYSWQGDRTDSIAAGKYHTFLDAVRARFGSDKVVYEPGVLYKAKAKYWEDTLAGIEPAVRAAARVDYVLLCLGENSYTETPGNLNDLELSGNQLALAQAMIATGKPVILVLNEGRPRIIRRIEPGTAAILYTYLPGNSGADALADILTGKVVPGGKLPITYPRYANDLLNYIHKPSEAQSNSQEEARPQFPFGFGLSYTTFAYSDLKINKDQFLPGDSAEFTITVTNTGAREGSEVVQLYCSDLVASLTPDVRRLRGFEKIRLAAGASRTVRFRIAVNDLAFIAPDNRRLLEEGDFAAEIGGQKASFRVNRTVRF</sequence>
<keyword evidence="6" id="KW-0326">Glycosidase</keyword>
<dbReference type="PANTHER" id="PTHR30620:SF16">
    <property type="entry name" value="LYSOSOMAL BETA GLUCOSIDASE"/>
    <property type="match status" value="1"/>
</dbReference>
<evidence type="ECO:0000313" key="9">
    <source>
        <dbReference type="EMBL" id="TCJ19593.1"/>
    </source>
</evidence>
<dbReference type="Gene3D" id="2.60.40.10">
    <property type="entry name" value="Immunoglobulins"/>
    <property type="match status" value="1"/>
</dbReference>
<comment type="caution">
    <text evidence="9">The sequence shown here is derived from an EMBL/GenBank/DDBJ whole genome shotgun (WGS) entry which is preliminary data.</text>
</comment>
<comment type="similarity">
    <text evidence="2">Belongs to the glycosyl hydrolase 3 family.</text>
</comment>
<feature type="chain" id="PRO_5020727845" description="beta-glucosidase" evidence="7">
    <location>
        <begin position="22"/>
        <end position="757"/>
    </location>
</feature>
<dbReference type="Pfam" id="PF14310">
    <property type="entry name" value="Fn3-like"/>
    <property type="match status" value="1"/>
</dbReference>
<dbReference type="InterPro" id="IPR013783">
    <property type="entry name" value="Ig-like_fold"/>
</dbReference>
<dbReference type="GO" id="GO:0009251">
    <property type="term" value="P:glucan catabolic process"/>
    <property type="evidence" value="ECO:0007669"/>
    <property type="project" value="TreeGrafter"/>
</dbReference>
<evidence type="ECO:0000256" key="6">
    <source>
        <dbReference type="ARBA" id="ARBA00023295"/>
    </source>
</evidence>
<dbReference type="OrthoDB" id="721009at2"/>
<dbReference type="GO" id="GO:0008422">
    <property type="term" value="F:beta-glucosidase activity"/>
    <property type="evidence" value="ECO:0007669"/>
    <property type="project" value="UniProtKB-EC"/>
</dbReference>
<gene>
    <name evidence="9" type="ORF">EPD60_00270</name>
</gene>
<proteinExistence type="inferred from homology"/>
<dbReference type="SMART" id="SM01217">
    <property type="entry name" value="Fn3_like"/>
    <property type="match status" value="1"/>
</dbReference>
<dbReference type="InterPro" id="IPR036881">
    <property type="entry name" value="Glyco_hydro_3_C_sf"/>
</dbReference>
<feature type="domain" description="Fibronectin type III-like" evidence="8">
    <location>
        <begin position="677"/>
        <end position="746"/>
    </location>
</feature>
<dbReference type="Pfam" id="PF01915">
    <property type="entry name" value="Glyco_hydro_3_C"/>
    <property type="match status" value="1"/>
</dbReference>
<dbReference type="Pfam" id="PF00933">
    <property type="entry name" value="Glyco_hydro_3"/>
    <property type="match status" value="1"/>
</dbReference>
<name>A0A4R1BPI6_9BACT</name>
<keyword evidence="4 7" id="KW-0732">Signal</keyword>
<dbReference type="InterPro" id="IPR051915">
    <property type="entry name" value="Cellulose_Degrad_GH3"/>
</dbReference>
<dbReference type="SUPFAM" id="SSF52279">
    <property type="entry name" value="Beta-D-glucan exohydrolase, C-terminal domain"/>
    <property type="match status" value="1"/>
</dbReference>
<dbReference type="Gene3D" id="3.20.20.300">
    <property type="entry name" value="Glycoside hydrolase, family 3, N-terminal domain"/>
    <property type="match status" value="1"/>
</dbReference>
<dbReference type="FunFam" id="3.20.20.300:FF:000007">
    <property type="entry name" value="Lysosomal beta glucosidase"/>
    <property type="match status" value="1"/>
</dbReference>
<evidence type="ECO:0000256" key="3">
    <source>
        <dbReference type="ARBA" id="ARBA00012744"/>
    </source>
</evidence>
<keyword evidence="10" id="KW-1185">Reference proteome</keyword>
<evidence type="ECO:0000256" key="5">
    <source>
        <dbReference type="ARBA" id="ARBA00022801"/>
    </source>
</evidence>
<comment type="catalytic activity">
    <reaction evidence="1">
        <text>Hydrolysis of terminal, non-reducing beta-D-glucosyl residues with release of beta-D-glucose.</text>
        <dbReference type="EC" id="3.2.1.21"/>
    </reaction>
</comment>
<dbReference type="Proteomes" id="UP000295334">
    <property type="component" value="Unassembled WGS sequence"/>
</dbReference>
<reference evidence="9 10" key="1">
    <citation type="submission" date="2019-03" db="EMBL/GenBank/DDBJ databases">
        <authorList>
            <person name="Kim M.K.M."/>
        </authorList>
    </citation>
    <scope>NUCLEOTIDE SEQUENCE [LARGE SCALE GENOMIC DNA]</scope>
    <source>
        <strain evidence="9 10">17J68-12</strain>
    </source>
</reference>
<dbReference type="InterPro" id="IPR036962">
    <property type="entry name" value="Glyco_hydro_3_N_sf"/>
</dbReference>
<dbReference type="InterPro" id="IPR001764">
    <property type="entry name" value="Glyco_hydro_3_N"/>
</dbReference>
<evidence type="ECO:0000256" key="2">
    <source>
        <dbReference type="ARBA" id="ARBA00005336"/>
    </source>
</evidence>
<evidence type="ECO:0000256" key="7">
    <source>
        <dbReference type="SAM" id="SignalP"/>
    </source>
</evidence>
<dbReference type="EMBL" id="SJZI01000001">
    <property type="protein sequence ID" value="TCJ19593.1"/>
    <property type="molecule type" value="Genomic_DNA"/>
</dbReference>
<dbReference type="InterPro" id="IPR017853">
    <property type="entry name" value="GH"/>
</dbReference>
<dbReference type="Gene3D" id="3.40.50.1700">
    <property type="entry name" value="Glycoside hydrolase family 3 C-terminal domain"/>
    <property type="match status" value="1"/>
</dbReference>
<accession>A0A4R1BPI6</accession>
<dbReference type="EC" id="3.2.1.21" evidence="3"/>
<evidence type="ECO:0000256" key="1">
    <source>
        <dbReference type="ARBA" id="ARBA00000448"/>
    </source>
</evidence>
<dbReference type="InterPro" id="IPR002772">
    <property type="entry name" value="Glyco_hydro_3_C"/>
</dbReference>
<evidence type="ECO:0000313" key="10">
    <source>
        <dbReference type="Proteomes" id="UP000295334"/>
    </source>
</evidence>
<organism evidence="9 10">
    <name type="scientific">Flaviaesturariibacter flavus</name>
    <dbReference type="NCBI Taxonomy" id="2502780"/>
    <lineage>
        <taxon>Bacteria</taxon>
        <taxon>Pseudomonadati</taxon>
        <taxon>Bacteroidota</taxon>
        <taxon>Chitinophagia</taxon>
        <taxon>Chitinophagales</taxon>
        <taxon>Chitinophagaceae</taxon>
        <taxon>Flaviaestuariibacter</taxon>
    </lineage>
</organism>
<dbReference type="PRINTS" id="PR00133">
    <property type="entry name" value="GLHYDRLASE3"/>
</dbReference>